<sequence>MALMALAMNLKSPQNYQYGKRVISNKVYLANIHVFNCLNPGNDPFTNTAAQRHPIPNVIVSLCSIVGRPDGSGNFYSKNPEVLPVPHYSSHAYHITFLNVSTDEEADIFRIFYEKLSLTAIQHQYFDYKMSKFIKKFHQFDAPAFKMEVLRSRWNIDDLILLGSNVSLLRLLSFLNDQVPRSLEEKMNRSKNISDFSADMLFYTMYSGWRQTCRHPTKFDKLKSLTLNFNAYDRIFCDAFDYYNLHFDAYWNLWDLYWLRGRFLRDDLVSSFPPDPGSHVLYYASPHISYFLMQQPPLKFTFIFRPFSRPLWIILVCTVSIFLCIFNFYSPVVNGLLGNQLRNAVIPFSTESLNTSTVENDQTNMSKRFESNINLLFGILQTKLTAAYTGMILYGIINPLFPWTPNTFSELNKTTNYRPAIAFVSPVEAVNLQDNFVLNGIPIERWNERTNHSPTDYLMEDDKDKAFYYAPLTYDDKMDLWISGREFLSVTAPFLKQIKKANDKVLPEMRYISVAAGATRMHFLLDAIKRLYTMGSWMRYWYLEQNFYKNVAPIIVARLLSELGIAEEHHYGSSRPLLLQDLVASFVVAGIGIVISGGIFLAESLYFCCKRRGVS</sequence>
<comment type="caution">
    <text evidence="2">The sequence shown here is derived from an EMBL/GenBank/DDBJ whole genome shotgun (WGS) entry which is preliminary data.</text>
</comment>
<dbReference type="Proteomes" id="UP001642540">
    <property type="component" value="Unassembled WGS sequence"/>
</dbReference>
<keyword evidence="1" id="KW-0472">Membrane</keyword>
<gene>
    <name evidence="2" type="ORF">ODALV1_LOCUS10515</name>
</gene>
<feature type="transmembrane region" description="Helical" evidence="1">
    <location>
        <begin position="311"/>
        <end position="329"/>
    </location>
</feature>
<evidence type="ECO:0000313" key="3">
    <source>
        <dbReference type="Proteomes" id="UP001642540"/>
    </source>
</evidence>
<reference evidence="2 3" key="1">
    <citation type="submission" date="2024-08" db="EMBL/GenBank/DDBJ databases">
        <authorList>
            <person name="Cucini C."/>
            <person name="Frati F."/>
        </authorList>
    </citation>
    <scope>NUCLEOTIDE SEQUENCE [LARGE SCALE GENOMIC DNA]</scope>
</reference>
<organism evidence="2 3">
    <name type="scientific">Orchesella dallaii</name>
    <dbReference type="NCBI Taxonomy" id="48710"/>
    <lineage>
        <taxon>Eukaryota</taxon>
        <taxon>Metazoa</taxon>
        <taxon>Ecdysozoa</taxon>
        <taxon>Arthropoda</taxon>
        <taxon>Hexapoda</taxon>
        <taxon>Collembola</taxon>
        <taxon>Entomobryomorpha</taxon>
        <taxon>Entomobryoidea</taxon>
        <taxon>Orchesellidae</taxon>
        <taxon>Orchesellinae</taxon>
        <taxon>Orchesella</taxon>
    </lineage>
</organism>
<evidence type="ECO:0000313" key="2">
    <source>
        <dbReference type="EMBL" id="CAL8100361.1"/>
    </source>
</evidence>
<protein>
    <submittedName>
        <fullName evidence="2">Uncharacterized protein</fullName>
    </submittedName>
</protein>
<keyword evidence="1" id="KW-1133">Transmembrane helix</keyword>
<proteinExistence type="predicted"/>
<feature type="transmembrane region" description="Helical" evidence="1">
    <location>
        <begin position="375"/>
        <end position="397"/>
    </location>
</feature>
<name>A0ABP1QFE2_9HEXA</name>
<evidence type="ECO:0000256" key="1">
    <source>
        <dbReference type="SAM" id="Phobius"/>
    </source>
</evidence>
<keyword evidence="3" id="KW-1185">Reference proteome</keyword>
<keyword evidence="1" id="KW-0812">Transmembrane</keyword>
<feature type="transmembrane region" description="Helical" evidence="1">
    <location>
        <begin position="582"/>
        <end position="602"/>
    </location>
</feature>
<dbReference type="EMBL" id="CAXLJM020000032">
    <property type="protein sequence ID" value="CAL8100361.1"/>
    <property type="molecule type" value="Genomic_DNA"/>
</dbReference>
<accession>A0ABP1QFE2</accession>